<name>A0ABR2Q979_9ROSI</name>
<evidence type="ECO:0000313" key="2">
    <source>
        <dbReference type="Proteomes" id="UP001396334"/>
    </source>
</evidence>
<proteinExistence type="predicted"/>
<comment type="caution">
    <text evidence="1">The sequence shown here is derived from an EMBL/GenBank/DDBJ whole genome shotgun (WGS) entry which is preliminary data.</text>
</comment>
<dbReference type="Proteomes" id="UP001396334">
    <property type="component" value="Unassembled WGS sequence"/>
</dbReference>
<dbReference type="EMBL" id="JBBPBN010000043">
    <property type="protein sequence ID" value="KAK8997099.1"/>
    <property type="molecule type" value="Genomic_DNA"/>
</dbReference>
<accession>A0ABR2Q979</accession>
<gene>
    <name evidence="1" type="ORF">V6N11_020588</name>
</gene>
<protein>
    <submittedName>
        <fullName evidence="1">Uncharacterized protein</fullName>
    </submittedName>
</protein>
<keyword evidence="2" id="KW-1185">Reference proteome</keyword>
<evidence type="ECO:0000313" key="1">
    <source>
        <dbReference type="EMBL" id="KAK8997099.1"/>
    </source>
</evidence>
<sequence length="181" mass="19977">MILEPEHNSQSIANRRTTLASMFLHTANPMNSVSIEIFSWRRCSSATCNEMERCIGSTFTIKRGIIIVVAIVVSGTGVGRDSERIVALVSHGFLSHVLHWKLNCRDVRGVKNGMELGFVGDATAMLGSLVPNVHREGNIPADVMACLAWQDLLGYRRYLNPPLAVRKSLDRDKDLPSTVMA</sequence>
<organism evidence="1 2">
    <name type="scientific">Hibiscus sabdariffa</name>
    <name type="common">roselle</name>
    <dbReference type="NCBI Taxonomy" id="183260"/>
    <lineage>
        <taxon>Eukaryota</taxon>
        <taxon>Viridiplantae</taxon>
        <taxon>Streptophyta</taxon>
        <taxon>Embryophyta</taxon>
        <taxon>Tracheophyta</taxon>
        <taxon>Spermatophyta</taxon>
        <taxon>Magnoliopsida</taxon>
        <taxon>eudicotyledons</taxon>
        <taxon>Gunneridae</taxon>
        <taxon>Pentapetalae</taxon>
        <taxon>rosids</taxon>
        <taxon>malvids</taxon>
        <taxon>Malvales</taxon>
        <taxon>Malvaceae</taxon>
        <taxon>Malvoideae</taxon>
        <taxon>Hibiscus</taxon>
    </lineage>
</organism>
<reference evidence="1 2" key="1">
    <citation type="journal article" date="2024" name="G3 (Bethesda)">
        <title>Genome assembly of Hibiscus sabdariffa L. provides insights into metabolisms of medicinal natural products.</title>
        <authorList>
            <person name="Kim T."/>
        </authorList>
    </citation>
    <scope>NUCLEOTIDE SEQUENCE [LARGE SCALE GENOMIC DNA]</scope>
    <source>
        <strain evidence="1">TK-2024</strain>
        <tissue evidence="1">Old leaves</tissue>
    </source>
</reference>